<comment type="caution">
    <text evidence="2">The sequence shown here is derived from an EMBL/GenBank/DDBJ whole genome shotgun (WGS) entry which is preliminary data.</text>
</comment>
<keyword evidence="1" id="KW-0812">Transmembrane</keyword>
<evidence type="ECO:0000256" key="1">
    <source>
        <dbReference type="SAM" id="Phobius"/>
    </source>
</evidence>
<dbReference type="OrthoDB" id="5936191at2"/>
<dbReference type="Proteomes" id="UP000252706">
    <property type="component" value="Unassembled WGS sequence"/>
</dbReference>
<keyword evidence="1" id="KW-0472">Membrane</keyword>
<feature type="transmembrane region" description="Helical" evidence="1">
    <location>
        <begin position="12"/>
        <end position="33"/>
    </location>
</feature>
<protein>
    <submittedName>
        <fullName evidence="2">Uncharacterized protein</fullName>
    </submittedName>
</protein>
<gene>
    <name evidence="2" type="ORF">DS909_08090</name>
</gene>
<organism evidence="2 3">
    <name type="scientific">Phaeobacter gallaeciensis</name>
    <dbReference type="NCBI Taxonomy" id="60890"/>
    <lineage>
        <taxon>Bacteria</taxon>
        <taxon>Pseudomonadati</taxon>
        <taxon>Pseudomonadota</taxon>
        <taxon>Alphaproteobacteria</taxon>
        <taxon>Rhodobacterales</taxon>
        <taxon>Roseobacteraceae</taxon>
        <taxon>Phaeobacter</taxon>
    </lineage>
</organism>
<name>A0A366X263_9RHOB</name>
<dbReference type="Gene3D" id="3.90.226.10">
    <property type="entry name" value="2-enoyl-CoA Hydratase, Chain A, domain 1"/>
    <property type="match status" value="1"/>
</dbReference>
<evidence type="ECO:0000313" key="3">
    <source>
        <dbReference type="Proteomes" id="UP000252706"/>
    </source>
</evidence>
<dbReference type="RefSeq" id="WP_113822948.1">
    <property type="nucleotide sequence ID" value="NZ_QOCE01000020.1"/>
</dbReference>
<dbReference type="SUPFAM" id="SSF52096">
    <property type="entry name" value="ClpP/crotonase"/>
    <property type="match status" value="1"/>
</dbReference>
<dbReference type="EMBL" id="QOCE01000020">
    <property type="protein sequence ID" value="RBW57324.1"/>
    <property type="molecule type" value="Genomic_DNA"/>
</dbReference>
<dbReference type="AlphaFoldDB" id="A0A366X263"/>
<sequence>MQSDPASLARVFWLWLVVPRAAIYAVLTAVGAVLTLPLIPLYILMVCDIAFFFWQAMRFQRAADAYVSGLGSMIPVWGGYLALLLAASLMSAQWWGLGLAAYAPPEAELFTDRMDREHAATYALTVSEDGETLLFSGDITFGLTKRVTDLIAANPNLQSVSLTSAGGHIYEARGVARVILSQKLNTQAVDACNSACTLVFVAGTKRSLAPGASLGFHQYALNFATALPHLDLQEEQDKDRAFFRDQGVSPQFLTRMFDTPSAQLWSPTRAEATTAGLITP</sequence>
<dbReference type="InterPro" id="IPR029045">
    <property type="entry name" value="ClpP/crotonase-like_dom_sf"/>
</dbReference>
<keyword evidence="1" id="KW-1133">Transmembrane helix</keyword>
<accession>A0A366X263</accession>
<proteinExistence type="predicted"/>
<evidence type="ECO:0000313" key="2">
    <source>
        <dbReference type="EMBL" id="RBW57324.1"/>
    </source>
</evidence>
<reference evidence="2 3" key="1">
    <citation type="submission" date="2018-07" db="EMBL/GenBank/DDBJ databases">
        <title>Modular assembly of carbohydrate-degrading microbial communities in the ocean.</title>
        <authorList>
            <person name="Enke T.N."/>
            <person name="Datta M.S."/>
            <person name="Schwartzman J.A."/>
            <person name="Cermak N."/>
            <person name="Schmitz D.A."/>
            <person name="Barrere J."/>
            <person name="Cordero O.X."/>
        </authorList>
    </citation>
    <scope>NUCLEOTIDE SEQUENCE [LARGE SCALE GENOMIC DNA]</scope>
    <source>
        <strain evidence="2 3">C3M10</strain>
    </source>
</reference>